<name>A0A1M6UXP9_REIAG</name>
<feature type="signal peptide" evidence="1">
    <location>
        <begin position="1"/>
        <end position="24"/>
    </location>
</feature>
<evidence type="ECO:0000313" key="3">
    <source>
        <dbReference type="Proteomes" id="UP000184474"/>
    </source>
</evidence>
<proteinExistence type="predicted"/>
<protein>
    <submittedName>
        <fullName evidence="2">Uncharacterized protein</fullName>
    </submittedName>
</protein>
<feature type="chain" id="PRO_5012161075" evidence="1">
    <location>
        <begin position="25"/>
        <end position="648"/>
    </location>
</feature>
<reference evidence="3" key="1">
    <citation type="submission" date="2016-11" db="EMBL/GenBank/DDBJ databases">
        <authorList>
            <person name="Varghese N."/>
            <person name="Submissions S."/>
        </authorList>
    </citation>
    <scope>NUCLEOTIDE SEQUENCE [LARGE SCALE GENOMIC DNA]</scope>
    <source>
        <strain evidence="3">DSM 26134</strain>
    </source>
</reference>
<dbReference type="EMBL" id="FRAA01000008">
    <property type="protein sequence ID" value="SHK73988.1"/>
    <property type="molecule type" value="Genomic_DNA"/>
</dbReference>
<dbReference type="Proteomes" id="UP000184474">
    <property type="component" value="Unassembled WGS sequence"/>
</dbReference>
<keyword evidence="1" id="KW-0732">Signal</keyword>
<dbReference type="STRING" id="156994.SAMN04488028_10838"/>
<evidence type="ECO:0000313" key="2">
    <source>
        <dbReference type="EMBL" id="SHK73988.1"/>
    </source>
</evidence>
<organism evidence="2 3">
    <name type="scientific">Reichenbachiella agariperforans</name>
    <dbReference type="NCBI Taxonomy" id="156994"/>
    <lineage>
        <taxon>Bacteria</taxon>
        <taxon>Pseudomonadati</taxon>
        <taxon>Bacteroidota</taxon>
        <taxon>Cytophagia</taxon>
        <taxon>Cytophagales</taxon>
        <taxon>Reichenbachiellaceae</taxon>
        <taxon>Reichenbachiella</taxon>
    </lineage>
</organism>
<accession>A0A1M6UXP9</accession>
<keyword evidence="3" id="KW-1185">Reference proteome</keyword>
<evidence type="ECO:0000256" key="1">
    <source>
        <dbReference type="SAM" id="SignalP"/>
    </source>
</evidence>
<dbReference type="RefSeq" id="WP_073124565.1">
    <property type="nucleotide sequence ID" value="NZ_FRAA01000008.1"/>
</dbReference>
<gene>
    <name evidence="2" type="ORF">SAMN04488028_10838</name>
</gene>
<dbReference type="PROSITE" id="PS51257">
    <property type="entry name" value="PROKAR_LIPOPROTEIN"/>
    <property type="match status" value="1"/>
</dbReference>
<sequence length="648" mass="71511">MKKIINQYLFVLLAVGALLSSCLQEDYVLDEIMPVEDLQFSITQNPEDPNMVILTSETPNVTPLWTTPSGRSTRVQDTVKIAFAGVYKFVYGVQSGGGYVAADTVELELTTNNFDYIKDPLWVTLSGGVGNSKTWYLDLDAEGVSKGFLGPLYFYGTENGWLLENDGCYGADCWNWNPDYPGNSWLMTAADFGSMTFDLINGPNLTVDHKTLGRQEAGTYLLNTENKTMSTSDAFILHDSGRDGQVVNWGDITVFSLTEDKMQLGVLRDEALSGEGPAMLVYNFVTKDYYDNWVPEDQPDPEPTLPDGWADDVSAIVKTEMKWVLSAETPFNWAGLDGVMLNSWNSPSDYPDWAGFDGSQAAGYADFSLTMNSSDNSIVYVAPDGSESTGTYTLDEKGIYTFDGVAPSFDIVSGGVKFETTADNQLRIMSLVKEDDQLVAMWVGALNPDKPEYQTYLLELQLEEVDRATQIKDILTAQSWKIDSDRTYDVATSWGAEQGPIMFSDFATWAWNPLPSEHYSAGEASVDYGSMTFNTDGTVSVVQRKRVYTFEDPDDGTSVRGGLPEDGDVLSSDTEETLSGTWVLNADDNKLTLSIPMLHPWTCDYAVADWGATSIYRVQNGVLMLQVIRDAALSGESADTMTYVFVPE</sequence>
<dbReference type="AlphaFoldDB" id="A0A1M6UXP9"/>